<sequence>MSNDNMLNLFGKKNSDNTIPAEWVQQTTQMQERWFFFLQKLEDRMEELCSVAVTELKAMRDRSGDLFDRDICQVQSGIAGQLSQMDNKVRDVYEQQLYPFYKHLLDQLDDAGLPSALAYDFRDACGGRQDQFEATRDKWRKQLDESVKPDNEAAYRRILEEHEQVKNKFRCQQCGAAISVDKIYFTPAYLQCPACSTQNTFQPSSLAQTLPHLARSLAEERTMHLLEEYNINPRPEIYRQYLRAMFDEWNRIVPDMTSSNEKFYQRLLGDFNNTIA</sequence>
<evidence type="ECO:0000313" key="2">
    <source>
        <dbReference type="Proteomes" id="UP001325680"/>
    </source>
</evidence>
<keyword evidence="2" id="KW-1185">Reference proteome</keyword>
<dbReference type="RefSeq" id="WP_162817804.1">
    <property type="nucleotide sequence ID" value="NZ_CP139960.1"/>
</dbReference>
<protein>
    <submittedName>
        <fullName evidence="1">Uncharacterized protein</fullName>
    </submittedName>
</protein>
<proteinExistence type="predicted"/>
<dbReference type="Proteomes" id="UP001325680">
    <property type="component" value="Chromosome"/>
</dbReference>
<reference evidence="1 2" key="1">
    <citation type="submission" date="2023-12" db="EMBL/GenBank/DDBJ databases">
        <title>Genome sequencing and assembly of bacterial species from a model synthetic community.</title>
        <authorList>
            <person name="Hogle S.L."/>
        </authorList>
    </citation>
    <scope>NUCLEOTIDE SEQUENCE [LARGE SCALE GENOMIC DNA]</scope>
    <source>
        <strain evidence="1 2">HAMBI_3031</strain>
    </source>
</reference>
<name>A0ABZ0W0B7_9BACT</name>
<dbReference type="EMBL" id="CP139960">
    <property type="protein sequence ID" value="WQD36637.1"/>
    <property type="molecule type" value="Genomic_DNA"/>
</dbReference>
<gene>
    <name evidence="1" type="ORF">U0035_13265</name>
</gene>
<accession>A0ABZ0W0B7</accession>
<evidence type="ECO:0000313" key="1">
    <source>
        <dbReference type="EMBL" id="WQD36637.1"/>
    </source>
</evidence>
<organism evidence="1 2">
    <name type="scientific">Niabella yanshanensis</name>
    <dbReference type="NCBI Taxonomy" id="577386"/>
    <lineage>
        <taxon>Bacteria</taxon>
        <taxon>Pseudomonadati</taxon>
        <taxon>Bacteroidota</taxon>
        <taxon>Chitinophagia</taxon>
        <taxon>Chitinophagales</taxon>
        <taxon>Chitinophagaceae</taxon>
        <taxon>Niabella</taxon>
    </lineage>
</organism>